<dbReference type="NCBIfam" id="TIGR01024">
    <property type="entry name" value="rplS_bact"/>
    <property type="match status" value="1"/>
</dbReference>
<comment type="similarity">
    <text evidence="1 5 6">Belongs to the bacterial ribosomal protein bL19 family.</text>
</comment>
<dbReference type="PRINTS" id="PR00061">
    <property type="entry name" value="RIBOSOMALL19"/>
</dbReference>
<dbReference type="PROSITE" id="PS01015">
    <property type="entry name" value="RIBOSOMAL_L19"/>
    <property type="match status" value="1"/>
</dbReference>
<evidence type="ECO:0000256" key="5">
    <source>
        <dbReference type="HAMAP-Rule" id="MF_00402"/>
    </source>
</evidence>
<dbReference type="Pfam" id="PF01245">
    <property type="entry name" value="Ribosomal_L19"/>
    <property type="match status" value="1"/>
</dbReference>
<dbReference type="Gene3D" id="2.30.30.790">
    <property type="match status" value="1"/>
</dbReference>
<dbReference type="PANTHER" id="PTHR15680:SF9">
    <property type="entry name" value="LARGE RIBOSOMAL SUBUNIT PROTEIN BL19M"/>
    <property type="match status" value="1"/>
</dbReference>
<sequence>MNIIEQIEAEQVAALATQREHPEFSHGDTVKVWVKIREGDKERTQAYEGVVIARSGGGIMQSFTVRKISYGEGVERVFPLYSPNIASIEVIKRGKVRRAKLYYLRDRRGKSARIFESTNSRTKKIQDAERTAAQAAKEAREAEKIAAAEAFAAEQAAKDAEAAAAAAAAEQAAAAEGEEAKSE</sequence>
<dbReference type="FunFam" id="2.30.30.790:FF:000001">
    <property type="entry name" value="50S ribosomal protein L19"/>
    <property type="match status" value="1"/>
</dbReference>
<organism evidence="8 9">
    <name type="scientific">Devosia subaequoris</name>
    <dbReference type="NCBI Taxonomy" id="395930"/>
    <lineage>
        <taxon>Bacteria</taxon>
        <taxon>Pseudomonadati</taxon>
        <taxon>Pseudomonadota</taxon>
        <taxon>Alphaproteobacteria</taxon>
        <taxon>Hyphomicrobiales</taxon>
        <taxon>Devosiaceae</taxon>
        <taxon>Devosia</taxon>
    </lineage>
</organism>
<accession>A0A7W6IMN7</accession>
<dbReference type="PANTHER" id="PTHR15680">
    <property type="entry name" value="RIBOSOMAL PROTEIN L19"/>
    <property type="match status" value="1"/>
</dbReference>
<dbReference type="HAMAP" id="MF_00402">
    <property type="entry name" value="Ribosomal_bL19"/>
    <property type="match status" value="1"/>
</dbReference>
<feature type="region of interest" description="Disordered" evidence="7">
    <location>
        <begin position="117"/>
        <end position="136"/>
    </location>
</feature>
<dbReference type="GO" id="GO:0022625">
    <property type="term" value="C:cytosolic large ribosomal subunit"/>
    <property type="evidence" value="ECO:0007669"/>
    <property type="project" value="TreeGrafter"/>
</dbReference>
<comment type="caution">
    <text evidence="8">The sequence shown here is derived from an EMBL/GenBank/DDBJ whole genome shotgun (WGS) entry which is preliminary data.</text>
</comment>
<dbReference type="InterPro" id="IPR018257">
    <property type="entry name" value="Ribosomal_bL19_CS"/>
</dbReference>
<dbReference type="RefSeq" id="WP_183311132.1">
    <property type="nucleotide sequence ID" value="NZ_JACIEW010000004.1"/>
</dbReference>
<dbReference type="InterPro" id="IPR001857">
    <property type="entry name" value="Ribosomal_bL19"/>
</dbReference>
<gene>
    <name evidence="5" type="primary">rplS</name>
    <name evidence="8" type="ORF">GGR20_002071</name>
</gene>
<evidence type="ECO:0000313" key="9">
    <source>
        <dbReference type="Proteomes" id="UP000547011"/>
    </source>
</evidence>
<name>A0A7W6IMN7_9HYPH</name>
<reference evidence="8 9" key="1">
    <citation type="submission" date="2020-08" db="EMBL/GenBank/DDBJ databases">
        <title>Genomic Encyclopedia of Type Strains, Phase IV (KMG-IV): sequencing the most valuable type-strain genomes for metagenomic binning, comparative biology and taxonomic classification.</title>
        <authorList>
            <person name="Goeker M."/>
        </authorList>
    </citation>
    <scope>NUCLEOTIDE SEQUENCE [LARGE SCALE GENOMIC DNA]</scope>
    <source>
        <strain evidence="8 9">DSM 23447</strain>
    </source>
</reference>
<evidence type="ECO:0000256" key="4">
    <source>
        <dbReference type="ARBA" id="ARBA00035171"/>
    </source>
</evidence>
<dbReference type="InterPro" id="IPR008991">
    <property type="entry name" value="Translation_prot_SH3-like_sf"/>
</dbReference>
<dbReference type="EMBL" id="JACIEW010000004">
    <property type="protein sequence ID" value="MBB4052428.1"/>
    <property type="molecule type" value="Genomic_DNA"/>
</dbReference>
<evidence type="ECO:0000256" key="1">
    <source>
        <dbReference type="ARBA" id="ARBA00005781"/>
    </source>
</evidence>
<evidence type="ECO:0000256" key="6">
    <source>
        <dbReference type="RuleBase" id="RU000559"/>
    </source>
</evidence>
<comment type="function">
    <text evidence="5 6">This protein is located at the 30S-50S ribosomal subunit interface and may play a role in the structure and function of the aminoacyl-tRNA binding site.</text>
</comment>
<keyword evidence="3 5" id="KW-0687">Ribonucleoprotein</keyword>
<proteinExistence type="inferred from homology"/>
<dbReference type="SUPFAM" id="SSF50104">
    <property type="entry name" value="Translation proteins SH3-like domain"/>
    <property type="match status" value="1"/>
</dbReference>
<protein>
    <recommendedName>
        <fullName evidence="4 5">Large ribosomal subunit protein bL19</fullName>
    </recommendedName>
</protein>
<keyword evidence="9" id="KW-1185">Reference proteome</keyword>
<dbReference type="InterPro" id="IPR038657">
    <property type="entry name" value="Ribosomal_bL19_sf"/>
</dbReference>
<evidence type="ECO:0000256" key="2">
    <source>
        <dbReference type="ARBA" id="ARBA00022980"/>
    </source>
</evidence>
<dbReference type="AlphaFoldDB" id="A0A7W6IMN7"/>
<dbReference type="Proteomes" id="UP000547011">
    <property type="component" value="Unassembled WGS sequence"/>
</dbReference>
<keyword evidence="2 5" id="KW-0689">Ribosomal protein</keyword>
<evidence type="ECO:0000256" key="7">
    <source>
        <dbReference type="SAM" id="MobiDB-lite"/>
    </source>
</evidence>
<evidence type="ECO:0000313" key="8">
    <source>
        <dbReference type="EMBL" id="MBB4052428.1"/>
    </source>
</evidence>
<dbReference type="GO" id="GO:0006412">
    <property type="term" value="P:translation"/>
    <property type="evidence" value="ECO:0007669"/>
    <property type="project" value="UniProtKB-UniRule"/>
</dbReference>
<evidence type="ECO:0000256" key="3">
    <source>
        <dbReference type="ARBA" id="ARBA00023274"/>
    </source>
</evidence>
<dbReference type="GO" id="GO:0003735">
    <property type="term" value="F:structural constituent of ribosome"/>
    <property type="evidence" value="ECO:0007669"/>
    <property type="project" value="InterPro"/>
</dbReference>